<dbReference type="EMBL" id="CAJVCH010539039">
    <property type="protein sequence ID" value="CAG7826220.1"/>
    <property type="molecule type" value="Genomic_DNA"/>
</dbReference>
<reference evidence="2" key="1">
    <citation type="submission" date="2021-06" db="EMBL/GenBank/DDBJ databases">
        <authorList>
            <person name="Hodson N. C."/>
            <person name="Mongue J. A."/>
            <person name="Jaron S. K."/>
        </authorList>
    </citation>
    <scope>NUCLEOTIDE SEQUENCE</scope>
</reference>
<organism evidence="2 3">
    <name type="scientific">Allacma fusca</name>
    <dbReference type="NCBI Taxonomy" id="39272"/>
    <lineage>
        <taxon>Eukaryota</taxon>
        <taxon>Metazoa</taxon>
        <taxon>Ecdysozoa</taxon>
        <taxon>Arthropoda</taxon>
        <taxon>Hexapoda</taxon>
        <taxon>Collembola</taxon>
        <taxon>Symphypleona</taxon>
        <taxon>Sminthuridae</taxon>
        <taxon>Allacma</taxon>
    </lineage>
</organism>
<accession>A0A8J2LPK8</accession>
<gene>
    <name evidence="2" type="ORF">AFUS01_LOCUS36285</name>
</gene>
<protein>
    <submittedName>
        <fullName evidence="2">Uncharacterized protein</fullName>
    </submittedName>
</protein>
<keyword evidence="3" id="KW-1185">Reference proteome</keyword>
<evidence type="ECO:0000256" key="1">
    <source>
        <dbReference type="SAM" id="MobiDB-lite"/>
    </source>
</evidence>
<sequence>MKYLPGRFKDYVACLNVRIFWTHIKFHYMEPVDEDHPIVQEEPKDSNTLTRKERRKLGVQRKR</sequence>
<feature type="non-terminal residue" evidence="2">
    <location>
        <position position="1"/>
    </location>
</feature>
<comment type="caution">
    <text evidence="2">The sequence shown here is derived from an EMBL/GenBank/DDBJ whole genome shotgun (WGS) entry which is preliminary data.</text>
</comment>
<evidence type="ECO:0000313" key="3">
    <source>
        <dbReference type="Proteomes" id="UP000708208"/>
    </source>
</evidence>
<name>A0A8J2LPK8_9HEXA</name>
<evidence type="ECO:0000313" key="2">
    <source>
        <dbReference type="EMBL" id="CAG7826220.1"/>
    </source>
</evidence>
<feature type="compositionally biased region" description="Basic residues" evidence="1">
    <location>
        <begin position="52"/>
        <end position="63"/>
    </location>
</feature>
<proteinExistence type="predicted"/>
<feature type="region of interest" description="Disordered" evidence="1">
    <location>
        <begin position="37"/>
        <end position="63"/>
    </location>
</feature>
<dbReference type="AlphaFoldDB" id="A0A8J2LPK8"/>
<dbReference type="Proteomes" id="UP000708208">
    <property type="component" value="Unassembled WGS sequence"/>
</dbReference>